<dbReference type="Pfam" id="PF00773">
    <property type="entry name" value="RNB"/>
    <property type="match status" value="1"/>
</dbReference>
<dbReference type="RefSeq" id="WP_170034374.1">
    <property type="nucleotide sequence ID" value="NZ_JABDTL010000001.1"/>
</dbReference>
<dbReference type="Pfam" id="PF18614">
    <property type="entry name" value="RNase_II_C_S1"/>
    <property type="match status" value="1"/>
</dbReference>
<evidence type="ECO:0000313" key="3">
    <source>
        <dbReference type="EMBL" id="MBB6070539.1"/>
    </source>
</evidence>
<dbReference type="GO" id="GO:0003723">
    <property type="term" value="F:RNA binding"/>
    <property type="evidence" value="ECO:0007669"/>
    <property type="project" value="InterPro"/>
</dbReference>
<dbReference type="EMBL" id="JACHIA010000005">
    <property type="protein sequence ID" value="MBB6070539.1"/>
    <property type="molecule type" value="Genomic_DNA"/>
</dbReference>
<dbReference type="PANTHER" id="PTHR23355:SF37">
    <property type="entry name" value="EXORIBONUCLEASE 2"/>
    <property type="match status" value="1"/>
</dbReference>
<dbReference type="InterPro" id="IPR050180">
    <property type="entry name" value="RNR_Ribonuclease"/>
</dbReference>
<sequence>MADGEQSTVEQALDAARAEFGVRSGFPPEVVAAAVEAAKRPVAPSEKHGDRRDLPLVTVDPPGSRDLDQAVCIQRTDGDGFRLFYAIADVGFWVDRGGAVEQEAWKRGVTFYTPDHREPLYPPEISQQAGSLLADEDRPCILFDFTLDDKAEVTGFQVSPAIVRSRAQLTYAQVTEHVCEGETLFASEEWAGTLTEMRRFGELRRAQEAARGGVSLPLVSQHVAQMTAQRLGYELEFEQPAPSEEWNEQVSLLIGHQAAVEMVRGGIGMLRVMGGADPRAVEKFRRAALAMGFAWPEGMAYAEFIHSLDRAHPRLTPLVWQARPVMRGADYVAFNGEPPADPVHHALAMQYAHATAPLRRLGDRYVLDLLVTLAAGARPSAEEAETLARVPAVMNEAETRESKLERRSVDVAEAWVLRERVGEVFPATCLDTRGHGVEVQIDDPPVRAVAQLAEGVTAPEPGTPVRVRLAGTDVLTGRTEFTLEPSA</sequence>
<feature type="region of interest" description="Disordered" evidence="1">
    <location>
        <begin position="40"/>
        <end position="60"/>
    </location>
</feature>
<evidence type="ECO:0000259" key="2">
    <source>
        <dbReference type="SMART" id="SM00955"/>
    </source>
</evidence>
<comment type="caution">
    <text evidence="3">The sequence shown here is derived from an EMBL/GenBank/DDBJ whole genome shotgun (WGS) entry which is preliminary data.</text>
</comment>
<accession>A0A841GXR6</accession>
<dbReference type="SUPFAM" id="SSF50249">
    <property type="entry name" value="Nucleic acid-binding proteins"/>
    <property type="match status" value="1"/>
</dbReference>
<dbReference type="InterPro" id="IPR040596">
    <property type="entry name" value="RNase_II_C_S1"/>
</dbReference>
<proteinExistence type="predicted"/>
<reference evidence="3 4" key="1">
    <citation type="submission" date="2020-08" db="EMBL/GenBank/DDBJ databases">
        <title>Genomic Encyclopedia of Type Strains, Phase IV (KMG-IV): sequencing the most valuable type-strain genomes for metagenomic binning, comparative biology and taxonomic classification.</title>
        <authorList>
            <person name="Goeker M."/>
        </authorList>
    </citation>
    <scope>NUCLEOTIDE SEQUENCE [LARGE SCALE GENOMIC DNA]</scope>
    <source>
        <strain evidence="3 4">DSM 29007</strain>
    </source>
</reference>
<evidence type="ECO:0000256" key="1">
    <source>
        <dbReference type="SAM" id="MobiDB-lite"/>
    </source>
</evidence>
<dbReference type="Proteomes" id="UP000582837">
    <property type="component" value="Unassembled WGS sequence"/>
</dbReference>
<keyword evidence="4" id="KW-1185">Reference proteome</keyword>
<dbReference type="SMART" id="SM00955">
    <property type="entry name" value="RNB"/>
    <property type="match status" value="1"/>
</dbReference>
<name>A0A841GXR6_9BACT</name>
<dbReference type="AlphaFoldDB" id="A0A841GXR6"/>
<dbReference type="GO" id="GO:0005829">
    <property type="term" value="C:cytosol"/>
    <property type="evidence" value="ECO:0007669"/>
    <property type="project" value="TreeGrafter"/>
</dbReference>
<feature type="compositionally biased region" description="Basic and acidic residues" evidence="1">
    <location>
        <begin position="45"/>
        <end position="54"/>
    </location>
</feature>
<organism evidence="3 4">
    <name type="scientific">Longimicrobium terrae</name>
    <dbReference type="NCBI Taxonomy" id="1639882"/>
    <lineage>
        <taxon>Bacteria</taxon>
        <taxon>Pseudomonadati</taxon>
        <taxon>Gemmatimonadota</taxon>
        <taxon>Longimicrobiia</taxon>
        <taxon>Longimicrobiales</taxon>
        <taxon>Longimicrobiaceae</taxon>
        <taxon>Longimicrobium</taxon>
    </lineage>
</organism>
<dbReference type="GO" id="GO:0006402">
    <property type="term" value="P:mRNA catabolic process"/>
    <property type="evidence" value="ECO:0007669"/>
    <property type="project" value="TreeGrafter"/>
</dbReference>
<feature type="domain" description="RNB" evidence="2">
    <location>
        <begin position="48"/>
        <end position="376"/>
    </location>
</feature>
<protein>
    <submittedName>
        <fullName evidence="3">VacB/RNase II family 3'-5' exoribonuclease</fullName>
    </submittedName>
</protein>
<gene>
    <name evidence="3" type="ORF">HNQ61_002160</name>
</gene>
<dbReference type="PANTHER" id="PTHR23355">
    <property type="entry name" value="RIBONUCLEASE"/>
    <property type="match status" value="1"/>
</dbReference>
<dbReference type="GO" id="GO:0004540">
    <property type="term" value="F:RNA nuclease activity"/>
    <property type="evidence" value="ECO:0007669"/>
    <property type="project" value="InterPro"/>
</dbReference>
<evidence type="ECO:0000313" key="4">
    <source>
        <dbReference type="Proteomes" id="UP000582837"/>
    </source>
</evidence>
<dbReference type="InterPro" id="IPR012340">
    <property type="entry name" value="NA-bd_OB-fold"/>
</dbReference>
<dbReference type="InterPro" id="IPR001900">
    <property type="entry name" value="RNase_II/R"/>
</dbReference>